<proteinExistence type="predicted"/>
<feature type="transmembrane region" description="Helical" evidence="1">
    <location>
        <begin position="52"/>
        <end position="72"/>
    </location>
</feature>
<dbReference type="EMBL" id="CP029193">
    <property type="protein sequence ID" value="QES29926.1"/>
    <property type="molecule type" value="Genomic_DNA"/>
</dbReference>
<evidence type="ECO:0000313" key="3">
    <source>
        <dbReference type="Proteomes" id="UP000323046"/>
    </source>
</evidence>
<keyword evidence="1" id="KW-0472">Membrane</keyword>
<gene>
    <name evidence="2" type="ORF">DEJ47_28900</name>
</gene>
<keyword evidence="1" id="KW-0812">Transmembrane</keyword>
<dbReference type="RefSeq" id="WP_150173084.1">
    <property type="nucleotide sequence ID" value="NZ_CP029193.1"/>
</dbReference>
<reference evidence="2 3" key="1">
    <citation type="submission" date="2018-05" db="EMBL/GenBank/DDBJ databases">
        <title>Streptomyces venezuelae.</title>
        <authorList>
            <person name="Kim W."/>
            <person name="Lee N."/>
            <person name="Cho B.-K."/>
        </authorList>
    </citation>
    <scope>NUCLEOTIDE SEQUENCE [LARGE SCALE GENOMIC DNA]</scope>
    <source>
        <strain evidence="2 3">ATCC 14583</strain>
    </source>
</reference>
<evidence type="ECO:0000256" key="1">
    <source>
        <dbReference type="SAM" id="Phobius"/>
    </source>
</evidence>
<organism evidence="2 3">
    <name type="scientific">Streptomyces venezuelae</name>
    <dbReference type="NCBI Taxonomy" id="54571"/>
    <lineage>
        <taxon>Bacteria</taxon>
        <taxon>Bacillati</taxon>
        <taxon>Actinomycetota</taxon>
        <taxon>Actinomycetes</taxon>
        <taxon>Kitasatosporales</taxon>
        <taxon>Streptomycetaceae</taxon>
        <taxon>Streptomyces</taxon>
    </lineage>
</organism>
<dbReference type="Pfam" id="PF19560">
    <property type="entry name" value="DUF6082"/>
    <property type="match status" value="1"/>
</dbReference>
<feature type="transmembrane region" description="Helical" evidence="1">
    <location>
        <begin position="12"/>
        <end position="32"/>
    </location>
</feature>
<keyword evidence="1" id="KW-1133">Transmembrane helix</keyword>
<protein>
    <submittedName>
        <fullName evidence="2">Uncharacterized protein</fullName>
    </submittedName>
</protein>
<sequence length="220" mass="24382">MTRRNSRPRGAAAWACVALASLAVICVTPFLLDGLAPRSLDWNRLSDISQTYGALSVLFSAAALMGVVLSIAHQSRQTRIQNEAAHRSHHHQLTLLTLQDPSFLVCWEPPNTPVTRERWRQILVSNLIVSMWWSDFTLDLLDESSLRAVLKDYFRGEVGRDYWANSGASWHRLAESGSDRRMRAFVRIADEVYASAVDAGPAVASAAYFTPPHPAPPGAE</sequence>
<dbReference type="Proteomes" id="UP000323046">
    <property type="component" value="Chromosome"/>
</dbReference>
<dbReference type="InterPro" id="IPR045728">
    <property type="entry name" value="DUF6082"/>
</dbReference>
<evidence type="ECO:0000313" key="2">
    <source>
        <dbReference type="EMBL" id="QES29926.1"/>
    </source>
</evidence>
<dbReference type="AlphaFoldDB" id="A0A5P2BHS0"/>
<dbReference type="OrthoDB" id="4171124at2"/>
<accession>A0A5P2BHS0</accession>
<name>A0A5P2BHS0_STRVZ</name>
<keyword evidence="3" id="KW-1185">Reference proteome</keyword>